<evidence type="ECO:0000313" key="3">
    <source>
        <dbReference type="Proteomes" id="UP000286415"/>
    </source>
</evidence>
<evidence type="ECO:0000313" key="2">
    <source>
        <dbReference type="EMBL" id="KAG5441978.1"/>
    </source>
</evidence>
<dbReference type="AlphaFoldDB" id="A0A8T1LZ40"/>
<reference evidence="2 3" key="1">
    <citation type="journal article" date="2018" name="Biotechnol. Adv.">
        <title>Improved genomic resources and new bioinformatic workflow for the carcinogenic parasite Clonorchis sinensis: Biotechnological implications.</title>
        <authorList>
            <person name="Wang D."/>
            <person name="Korhonen P.K."/>
            <person name="Gasser R.B."/>
            <person name="Young N.D."/>
        </authorList>
    </citation>
    <scope>NUCLEOTIDE SEQUENCE [LARGE SCALE GENOMIC DNA]</scope>
    <source>
        <strain evidence="2">Cs-k2</strain>
    </source>
</reference>
<keyword evidence="3" id="KW-1185">Reference proteome</keyword>
<name>A0A8T1LZ40_CLOSI</name>
<accession>A0A8T1LZ40</accession>
<feature type="region of interest" description="Disordered" evidence="1">
    <location>
        <begin position="15"/>
        <end position="42"/>
    </location>
</feature>
<sequence>MSTSNVTWLLDTQDRRTDEACEAPADQSTTEERHKEWNSPLHQEEVVPDDTVTKLTLDHSFV</sequence>
<gene>
    <name evidence="2" type="ORF">CSKR_200114</name>
</gene>
<dbReference type="EMBL" id="NIRI02000076">
    <property type="protein sequence ID" value="KAG5441978.1"/>
    <property type="molecule type" value="Genomic_DNA"/>
</dbReference>
<dbReference type="Proteomes" id="UP000286415">
    <property type="component" value="Unassembled WGS sequence"/>
</dbReference>
<evidence type="ECO:0000256" key="1">
    <source>
        <dbReference type="SAM" id="MobiDB-lite"/>
    </source>
</evidence>
<reference evidence="2 3" key="2">
    <citation type="journal article" date="2021" name="Genomics">
        <title>High-quality reference genome for Clonorchis sinensis.</title>
        <authorList>
            <person name="Young N.D."/>
            <person name="Stroehlein A.J."/>
            <person name="Kinkar L."/>
            <person name="Wang T."/>
            <person name="Sohn W.M."/>
            <person name="Chang B.C.H."/>
            <person name="Kaur P."/>
            <person name="Weisz D."/>
            <person name="Dudchenko O."/>
            <person name="Aiden E.L."/>
            <person name="Korhonen P.K."/>
            <person name="Gasser R.B."/>
        </authorList>
    </citation>
    <scope>NUCLEOTIDE SEQUENCE [LARGE SCALE GENOMIC DNA]</scope>
    <source>
        <strain evidence="2">Cs-k2</strain>
    </source>
</reference>
<proteinExistence type="predicted"/>
<organism evidence="2 3">
    <name type="scientific">Clonorchis sinensis</name>
    <name type="common">Chinese liver fluke</name>
    <dbReference type="NCBI Taxonomy" id="79923"/>
    <lineage>
        <taxon>Eukaryota</taxon>
        <taxon>Metazoa</taxon>
        <taxon>Spiralia</taxon>
        <taxon>Lophotrochozoa</taxon>
        <taxon>Platyhelminthes</taxon>
        <taxon>Trematoda</taxon>
        <taxon>Digenea</taxon>
        <taxon>Opisthorchiida</taxon>
        <taxon>Opisthorchiata</taxon>
        <taxon>Opisthorchiidae</taxon>
        <taxon>Clonorchis</taxon>
    </lineage>
</organism>
<protein>
    <submittedName>
        <fullName evidence="2">Uncharacterized protein</fullName>
    </submittedName>
</protein>
<feature type="compositionally biased region" description="Basic and acidic residues" evidence="1">
    <location>
        <begin position="30"/>
        <end position="42"/>
    </location>
</feature>
<comment type="caution">
    <text evidence="2">The sequence shown here is derived from an EMBL/GenBank/DDBJ whole genome shotgun (WGS) entry which is preliminary data.</text>
</comment>